<comment type="caution">
    <text evidence="9">The sequence shown here is derived from an EMBL/GenBank/DDBJ whole genome shotgun (WGS) entry which is preliminary data.</text>
</comment>
<evidence type="ECO:0000256" key="3">
    <source>
        <dbReference type="ARBA" id="ARBA00022448"/>
    </source>
</evidence>
<dbReference type="Gene3D" id="1.20.1600.10">
    <property type="entry name" value="Outer membrane efflux proteins (OEP)"/>
    <property type="match status" value="1"/>
</dbReference>
<dbReference type="GO" id="GO:0015562">
    <property type="term" value="F:efflux transmembrane transporter activity"/>
    <property type="evidence" value="ECO:0007669"/>
    <property type="project" value="InterPro"/>
</dbReference>
<dbReference type="PANTHER" id="PTHR30026">
    <property type="entry name" value="OUTER MEMBRANE PROTEIN TOLC"/>
    <property type="match status" value="1"/>
</dbReference>
<dbReference type="Proteomes" id="UP000249633">
    <property type="component" value="Unassembled WGS sequence"/>
</dbReference>
<keyword evidence="5" id="KW-0812">Transmembrane</keyword>
<dbReference type="Pfam" id="PF02321">
    <property type="entry name" value="OEP"/>
    <property type="match status" value="1"/>
</dbReference>
<evidence type="ECO:0000313" key="9">
    <source>
        <dbReference type="EMBL" id="PZP27537.1"/>
    </source>
</evidence>
<sequence>MKTSPWLVPWLAGGALAASALICAAQAQPPNTSPPVQAPDAQAPSLAEAVEAAWLRSAEAAQSRGQQRLARADQAVAGSWLSAAPALQLSQREGRGSAAGQRDTEVGIALPLWRLGARSAAGQAAQAELDWSSAAEAASRLHVAGQVREAAYGLRRLEAELRLATTQLDLMRQLAQDVDRRVQAGDLAPADAMAAQAEWLASQAQQGDARQQLQAQLAQWHLLTGWTRLAVPQAEVTLDAFVLNDAHPELRLAAHAVERAQRKLALAQMQRGSSPELGISLRQERPGSGNPALNSVGVALRLPFGGETHAQPRIASALAEVDVALSQQQLLRDRLVAELELARSQVGLSESQARLEGQRAKLLRERARHIDKAFKAGETALPELLRALSLAAQAEIASERQQAALQLARARLQQSQGLLP</sequence>
<dbReference type="GO" id="GO:1990281">
    <property type="term" value="C:efflux pump complex"/>
    <property type="evidence" value="ECO:0007669"/>
    <property type="project" value="TreeGrafter"/>
</dbReference>
<dbReference type="InterPro" id="IPR003423">
    <property type="entry name" value="OMP_efflux"/>
</dbReference>
<evidence type="ECO:0000256" key="1">
    <source>
        <dbReference type="ARBA" id="ARBA00004442"/>
    </source>
</evidence>
<reference evidence="9 10" key="1">
    <citation type="submission" date="2017-08" db="EMBL/GenBank/DDBJ databases">
        <title>Infants hospitalized years apart are colonized by the same room-sourced microbial strains.</title>
        <authorList>
            <person name="Brooks B."/>
            <person name="Olm M.R."/>
            <person name="Firek B.A."/>
            <person name="Baker R."/>
            <person name="Thomas B.C."/>
            <person name="Morowitz M.J."/>
            <person name="Banfield J.F."/>
        </authorList>
    </citation>
    <scope>NUCLEOTIDE SEQUENCE [LARGE SCALE GENOMIC DNA]</scope>
    <source>
        <strain evidence="9">S2_012_000_R2_81</strain>
    </source>
</reference>
<dbReference type="EMBL" id="QFOD01000029">
    <property type="protein sequence ID" value="PZP27537.1"/>
    <property type="molecule type" value="Genomic_DNA"/>
</dbReference>
<comment type="similarity">
    <text evidence="2">Belongs to the outer membrane factor (OMF) (TC 1.B.17) family.</text>
</comment>
<dbReference type="GO" id="GO:0009279">
    <property type="term" value="C:cell outer membrane"/>
    <property type="evidence" value="ECO:0007669"/>
    <property type="project" value="UniProtKB-SubCell"/>
</dbReference>
<feature type="signal peptide" evidence="8">
    <location>
        <begin position="1"/>
        <end position="27"/>
    </location>
</feature>
<comment type="subcellular location">
    <subcellularLocation>
        <location evidence="1">Cell outer membrane</location>
    </subcellularLocation>
</comment>
<keyword evidence="8" id="KW-0732">Signal</keyword>
<organism evidence="9 10">
    <name type="scientific">Roseateles depolymerans</name>
    <dbReference type="NCBI Taxonomy" id="76731"/>
    <lineage>
        <taxon>Bacteria</taxon>
        <taxon>Pseudomonadati</taxon>
        <taxon>Pseudomonadota</taxon>
        <taxon>Betaproteobacteria</taxon>
        <taxon>Burkholderiales</taxon>
        <taxon>Sphaerotilaceae</taxon>
        <taxon>Roseateles</taxon>
    </lineage>
</organism>
<feature type="chain" id="PRO_5016105355" evidence="8">
    <location>
        <begin position="28"/>
        <end position="420"/>
    </location>
</feature>
<evidence type="ECO:0000256" key="4">
    <source>
        <dbReference type="ARBA" id="ARBA00022452"/>
    </source>
</evidence>
<accession>A0A2W5DEJ3</accession>
<gene>
    <name evidence="9" type="ORF">DI603_21560</name>
</gene>
<dbReference type="GO" id="GO:0015288">
    <property type="term" value="F:porin activity"/>
    <property type="evidence" value="ECO:0007669"/>
    <property type="project" value="TreeGrafter"/>
</dbReference>
<keyword evidence="6" id="KW-0472">Membrane</keyword>
<protein>
    <submittedName>
        <fullName evidence="9">Transporter</fullName>
    </submittedName>
</protein>
<keyword evidence="4" id="KW-1134">Transmembrane beta strand</keyword>
<evidence type="ECO:0000256" key="8">
    <source>
        <dbReference type="SAM" id="SignalP"/>
    </source>
</evidence>
<evidence type="ECO:0000256" key="5">
    <source>
        <dbReference type="ARBA" id="ARBA00022692"/>
    </source>
</evidence>
<keyword evidence="3" id="KW-0813">Transport</keyword>
<name>A0A2W5DEJ3_9BURK</name>
<dbReference type="SUPFAM" id="SSF56954">
    <property type="entry name" value="Outer membrane efflux proteins (OEP)"/>
    <property type="match status" value="1"/>
</dbReference>
<proteinExistence type="inferred from homology"/>
<dbReference type="InterPro" id="IPR051906">
    <property type="entry name" value="TolC-like"/>
</dbReference>
<dbReference type="PANTHER" id="PTHR30026:SF23">
    <property type="entry name" value="TO APRF-PUTATIVE OUTER MEMBRANE EFFLUX PROTEIN OR SECRETED ALKALINE PHOSPHATASE-RELATED"/>
    <property type="match status" value="1"/>
</dbReference>
<evidence type="ECO:0000256" key="7">
    <source>
        <dbReference type="ARBA" id="ARBA00023237"/>
    </source>
</evidence>
<evidence type="ECO:0000313" key="10">
    <source>
        <dbReference type="Proteomes" id="UP000249633"/>
    </source>
</evidence>
<keyword evidence="7" id="KW-0998">Cell outer membrane</keyword>
<evidence type="ECO:0000256" key="2">
    <source>
        <dbReference type="ARBA" id="ARBA00007613"/>
    </source>
</evidence>
<dbReference type="AlphaFoldDB" id="A0A2W5DEJ3"/>
<evidence type="ECO:0000256" key="6">
    <source>
        <dbReference type="ARBA" id="ARBA00023136"/>
    </source>
</evidence>